<keyword evidence="2" id="KW-0805">Transcription regulation</keyword>
<dbReference type="InterPro" id="IPR036388">
    <property type="entry name" value="WH-like_DNA-bd_sf"/>
</dbReference>
<dbReference type="InterPro" id="IPR036390">
    <property type="entry name" value="WH_DNA-bd_sf"/>
</dbReference>
<dbReference type="PANTHER" id="PTHR30537:SF72">
    <property type="entry name" value="LYSR FAMILY TRANSCRIPTIONAL REGULATOR"/>
    <property type="match status" value="1"/>
</dbReference>
<dbReference type="SUPFAM" id="SSF46785">
    <property type="entry name" value="Winged helix' DNA-binding domain"/>
    <property type="match status" value="1"/>
</dbReference>
<name>A0A4U1I621_9BURK</name>
<dbReference type="InterPro" id="IPR000847">
    <property type="entry name" value="LysR_HTH_N"/>
</dbReference>
<keyword evidence="4" id="KW-0804">Transcription</keyword>
<dbReference type="Proteomes" id="UP000305539">
    <property type="component" value="Unassembled WGS sequence"/>
</dbReference>
<evidence type="ECO:0000313" key="7">
    <source>
        <dbReference type="Proteomes" id="UP000305539"/>
    </source>
</evidence>
<gene>
    <name evidence="6" type="ORF">FAZ69_13815</name>
</gene>
<dbReference type="FunFam" id="1.10.10.10:FF:000001">
    <property type="entry name" value="LysR family transcriptional regulator"/>
    <property type="match status" value="1"/>
</dbReference>
<comment type="caution">
    <text evidence="6">The sequence shown here is derived from an EMBL/GenBank/DDBJ whole genome shotgun (WGS) entry which is preliminary data.</text>
</comment>
<organism evidence="6 7">
    <name type="scientific">Trinickia terrae</name>
    <dbReference type="NCBI Taxonomy" id="2571161"/>
    <lineage>
        <taxon>Bacteria</taxon>
        <taxon>Pseudomonadati</taxon>
        <taxon>Pseudomonadota</taxon>
        <taxon>Betaproteobacteria</taxon>
        <taxon>Burkholderiales</taxon>
        <taxon>Burkholderiaceae</taxon>
        <taxon>Trinickia</taxon>
    </lineage>
</organism>
<keyword evidence="7" id="KW-1185">Reference proteome</keyword>
<evidence type="ECO:0000256" key="2">
    <source>
        <dbReference type="ARBA" id="ARBA00023015"/>
    </source>
</evidence>
<dbReference type="InterPro" id="IPR058163">
    <property type="entry name" value="LysR-type_TF_proteobact-type"/>
</dbReference>
<dbReference type="AlphaFoldDB" id="A0A4U1I621"/>
<evidence type="ECO:0000256" key="3">
    <source>
        <dbReference type="ARBA" id="ARBA00023125"/>
    </source>
</evidence>
<dbReference type="Gene3D" id="1.10.10.10">
    <property type="entry name" value="Winged helix-like DNA-binding domain superfamily/Winged helix DNA-binding domain"/>
    <property type="match status" value="1"/>
</dbReference>
<dbReference type="Pfam" id="PF03466">
    <property type="entry name" value="LysR_substrate"/>
    <property type="match status" value="1"/>
</dbReference>
<sequence>MSRLKLSITEWPCGTRCFARPVPTLPAPMIPIFMIDAPLRIARAPEPTAFRHARWTSLSSRAVATVYAMERSNSCERQSKMKNLGSTSIDLFKALKTFTATVESENFSAAGRQLGVTPGAVSKQIGLLEASLGCRLFQRTTRHLAVTEEGRRLYAMVQQPAQEIEDAVAALSADDTQAGGIVKVSLPLALSRVALLPVLGKFRERYPQVTLDLRFENRRVDLISEGFDCAIGKLPDTDSSVIARPLTPLTLVLCAAPAYLKRNGEPQSVEDLEQHELIAFRSPSSGRIDPWKLRSKNKEAIVQPRSRLIVTDTEAMTELAVAGCGIALLGVHHAAPLVAEGRLECVLPRFNERRGDISIYYAARKHLPPRVTAFVEFVVEELRQSEGLKRASALARPRCNAR</sequence>
<dbReference type="Pfam" id="PF00126">
    <property type="entry name" value="HTH_1"/>
    <property type="match status" value="1"/>
</dbReference>
<reference evidence="6 7" key="1">
    <citation type="submission" date="2019-04" db="EMBL/GenBank/DDBJ databases">
        <title>Trinickia sp. 7GSK02, isolated from subtropical forest soil.</title>
        <authorList>
            <person name="Gao Z.-H."/>
            <person name="Qiu L.-H."/>
        </authorList>
    </citation>
    <scope>NUCLEOTIDE SEQUENCE [LARGE SCALE GENOMIC DNA]</scope>
    <source>
        <strain evidence="6 7">7GSK02</strain>
    </source>
</reference>
<dbReference type="GO" id="GO:0003700">
    <property type="term" value="F:DNA-binding transcription factor activity"/>
    <property type="evidence" value="ECO:0007669"/>
    <property type="project" value="InterPro"/>
</dbReference>
<keyword evidence="3" id="KW-0238">DNA-binding</keyword>
<dbReference type="EMBL" id="SWJE01000006">
    <property type="protein sequence ID" value="TKC88814.1"/>
    <property type="molecule type" value="Genomic_DNA"/>
</dbReference>
<proteinExistence type="inferred from homology"/>
<comment type="similarity">
    <text evidence="1">Belongs to the LysR transcriptional regulatory family.</text>
</comment>
<evidence type="ECO:0000313" key="6">
    <source>
        <dbReference type="EMBL" id="TKC88814.1"/>
    </source>
</evidence>
<protein>
    <submittedName>
        <fullName evidence="6">LysR family transcriptional regulator</fullName>
    </submittedName>
</protein>
<evidence type="ECO:0000259" key="5">
    <source>
        <dbReference type="PROSITE" id="PS50931"/>
    </source>
</evidence>
<dbReference type="SUPFAM" id="SSF53850">
    <property type="entry name" value="Periplasmic binding protein-like II"/>
    <property type="match status" value="1"/>
</dbReference>
<dbReference type="Gene3D" id="3.40.190.290">
    <property type="match status" value="1"/>
</dbReference>
<dbReference type="OrthoDB" id="8678019at2"/>
<feature type="domain" description="HTH lysR-type" evidence="5">
    <location>
        <begin position="90"/>
        <end position="147"/>
    </location>
</feature>
<evidence type="ECO:0000256" key="4">
    <source>
        <dbReference type="ARBA" id="ARBA00023163"/>
    </source>
</evidence>
<dbReference type="CDD" id="cd08422">
    <property type="entry name" value="PBP2_CrgA_like"/>
    <property type="match status" value="1"/>
</dbReference>
<evidence type="ECO:0000256" key="1">
    <source>
        <dbReference type="ARBA" id="ARBA00009437"/>
    </source>
</evidence>
<dbReference type="GO" id="GO:0006351">
    <property type="term" value="P:DNA-templated transcription"/>
    <property type="evidence" value="ECO:0007669"/>
    <property type="project" value="TreeGrafter"/>
</dbReference>
<dbReference type="GO" id="GO:0043565">
    <property type="term" value="F:sequence-specific DNA binding"/>
    <property type="evidence" value="ECO:0007669"/>
    <property type="project" value="TreeGrafter"/>
</dbReference>
<dbReference type="PROSITE" id="PS50931">
    <property type="entry name" value="HTH_LYSR"/>
    <property type="match status" value="1"/>
</dbReference>
<accession>A0A4U1I621</accession>
<dbReference type="InterPro" id="IPR005119">
    <property type="entry name" value="LysR_subst-bd"/>
</dbReference>
<dbReference type="PANTHER" id="PTHR30537">
    <property type="entry name" value="HTH-TYPE TRANSCRIPTIONAL REGULATOR"/>
    <property type="match status" value="1"/>
</dbReference>